<accession>C0DSW8</accession>
<organism evidence="1 2">
    <name type="scientific">Eikenella corrodens ATCC 23834</name>
    <dbReference type="NCBI Taxonomy" id="546274"/>
    <lineage>
        <taxon>Bacteria</taxon>
        <taxon>Pseudomonadati</taxon>
        <taxon>Pseudomonadota</taxon>
        <taxon>Betaproteobacteria</taxon>
        <taxon>Neisseriales</taxon>
        <taxon>Neisseriaceae</taxon>
        <taxon>Eikenella</taxon>
    </lineage>
</organism>
<dbReference type="EMBL" id="ACEA01000009">
    <property type="protein sequence ID" value="EEG24885.1"/>
    <property type="molecule type" value="Genomic_DNA"/>
</dbReference>
<gene>
    <name evidence="1" type="ORF">EIKCOROL_00440</name>
</gene>
<name>C0DSW8_EIKCO</name>
<dbReference type="Proteomes" id="UP000005837">
    <property type="component" value="Unassembled WGS sequence"/>
</dbReference>
<dbReference type="AlphaFoldDB" id="C0DSW8"/>
<comment type="caution">
    <text evidence="1">The sequence shown here is derived from an EMBL/GenBank/DDBJ whole genome shotgun (WGS) entry which is preliminary data.</text>
</comment>
<sequence length="91" mass="9807">MLGHGCVHVSIRLIAEAIIFFLPGGEPQTVQSSTARRANAVGRNKCCSYILTYWDWCFMAIQAVPGLQETGYLKVSGTKFQVACVGNGVGL</sequence>
<dbReference type="HOGENOM" id="CLU_2422266_0_0_4"/>
<reference evidence="1 2" key="1">
    <citation type="submission" date="2009-01" db="EMBL/GenBank/DDBJ databases">
        <authorList>
            <person name="Fulton L."/>
            <person name="Clifton S."/>
            <person name="Chinwalla A.T."/>
            <person name="Mitreva M."/>
            <person name="Sodergren E."/>
            <person name="Weinstock G."/>
            <person name="Clifton S."/>
            <person name="Dooling D.J."/>
            <person name="Fulton B."/>
            <person name="Minx P."/>
            <person name="Pepin K.H."/>
            <person name="Johnson M."/>
            <person name="Bhonagiri V."/>
            <person name="Nash W.E."/>
            <person name="Mardis E.R."/>
            <person name="Wilson R.K."/>
        </authorList>
    </citation>
    <scope>NUCLEOTIDE SEQUENCE [LARGE SCALE GENOMIC DNA]</scope>
    <source>
        <strain evidence="1 2">ATCC 23834</strain>
    </source>
</reference>
<evidence type="ECO:0000313" key="2">
    <source>
        <dbReference type="Proteomes" id="UP000005837"/>
    </source>
</evidence>
<protein>
    <submittedName>
        <fullName evidence="1">Uncharacterized protein</fullName>
    </submittedName>
</protein>
<proteinExistence type="predicted"/>
<evidence type="ECO:0000313" key="1">
    <source>
        <dbReference type="EMBL" id="EEG24885.1"/>
    </source>
</evidence>